<sequence length="310" mass="32447">MPIRSALRALNDPTSITHGVVSSCVVGVLTLIDPRRLTVGQRLVYRLANAGLAAWTVGVGFRSSDPSGAVPPVGRAALVAGAAGAALGFADAGEAVDARVQNAIARTGARHPRRWLAAGGTVLAFGSWWASRTLDAPGNEDTPEVHEAAVDLPEDVRALAAHLLAATDLFGAPELRAQLAHAQRLVFDDSDGGFWPVAQLQVDVDLPRAVPADATFPVVGRFRALGDVTFDVRLVVTDGVLASLFVDEGGDWTPEQRDAWYESGGDLGALGGWPALGDLEMLIESSEGLRPIGVWTAESEPDAGRDNVPS</sequence>
<evidence type="ECO:0000313" key="2">
    <source>
        <dbReference type="Proteomes" id="UP000076998"/>
    </source>
</evidence>
<comment type="caution">
    <text evidence="1">The sequence shown here is derived from an EMBL/GenBank/DDBJ whole genome shotgun (WGS) entry which is preliminary data.</text>
</comment>
<dbReference type="EMBL" id="LSTV01000001">
    <property type="protein sequence ID" value="OAH51075.1"/>
    <property type="molecule type" value="Genomic_DNA"/>
</dbReference>
<organism evidence="1 2">
    <name type="scientific">Microbacterium oleivorans</name>
    <dbReference type="NCBI Taxonomy" id="273677"/>
    <lineage>
        <taxon>Bacteria</taxon>
        <taxon>Bacillati</taxon>
        <taxon>Actinomycetota</taxon>
        <taxon>Actinomycetes</taxon>
        <taxon>Micrococcales</taxon>
        <taxon>Microbacteriaceae</taxon>
        <taxon>Microbacterium</taxon>
    </lineage>
</organism>
<gene>
    <name evidence="1" type="ORF">AYL44_01995</name>
</gene>
<proteinExistence type="predicted"/>
<dbReference type="Proteomes" id="UP000076998">
    <property type="component" value="Unassembled WGS sequence"/>
</dbReference>
<accession>A0A177KE08</accession>
<dbReference type="RefSeq" id="WP_064002428.1">
    <property type="nucleotide sequence ID" value="NZ_LSTV01000001.1"/>
</dbReference>
<evidence type="ECO:0000313" key="1">
    <source>
        <dbReference type="EMBL" id="OAH51075.1"/>
    </source>
</evidence>
<dbReference type="AlphaFoldDB" id="A0A177KE08"/>
<name>A0A177KE08_9MICO</name>
<dbReference type="PROSITE" id="PS51257">
    <property type="entry name" value="PROKAR_LIPOPROTEIN"/>
    <property type="match status" value="1"/>
</dbReference>
<reference evidence="1 2" key="1">
    <citation type="submission" date="2016-02" db="EMBL/GenBank/DDBJ databases">
        <authorList>
            <person name="Wen L."/>
            <person name="He K."/>
            <person name="Yang H."/>
        </authorList>
    </citation>
    <scope>NUCLEOTIDE SEQUENCE [LARGE SCALE GENOMIC DNA]</scope>
    <source>
        <strain evidence="1 2">CD11_3</strain>
    </source>
</reference>
<dbReference type="OrthoDB" id="5074912at2"/>
<protein>
    <submittedName>
        <fullName evidence="1">Uncharacterized protein</fullName>
    </submittedName>
</protein>